<dbReference type="EMBL" id="KN555010">
    <property type="protein sequence ID" value="KHJ88912.1"/>
    <property type="molecule type" value="Genomic_DNA"/>
</dbReference>
<dbReference type="AlphaFoldDB" id="A0A0B1SZG7"/>
<gene>
    <name evidence="1" type="ORF">OESDEN_11283</name>
</gene>
<dbReference type="Proteomes" id="UP000053660">
    <property type="component" value="Unassembled WGS sequence"/>
</dbReference>
<organism evidence="1 2">
    <name type="scientific">Oesophagostomum dentatum</name>
    <name type="common">Nodular worm</name>
    <dbReference type="NCBI Taxonomy" id="61180"/>
    <lineage>
        <taxon>Eukaryota</taxon>
        <taxon>Metazoa</taxon>
        <taxon>Ecdysozoa</taxon>
        <taxon>Nematoda</taxon>
        <taxon>Chromadorea</taxon>
        <taxon>Rhabditida</taxon>
        <taxon>Rhabditina</taxon>
        <taxon>Rhabditomorpha</taxon>
        <taxon>Strongyloidea</taxon>
        <taxon>Strongylidae</taxon>
        <taxon>Oesophagostomum</taxon>
    </lineage>
</organism>
<keyword evidence="2" id="KW-1185">Reference proteome</keyword>
<name>A0A0B1SZG7_OESDE</name>
<evidence type="ECO:0000313" key="1">
    <source>
        <dbReference type="EMBL" id="KHJ88912.1"/>
    </source>
</evidence>
<reference evidence="1 2" key="1">
    <citation type="submission" date="2014-03" db="EMBL/GenBank/DDBJ databases">
        <title>Draft genome of the hookworm Oesophagostomum dentatum.</title>
        <authorList>
            <person name="Mitreva M."/>
        </authorList>
    </citation>
    <scope>NUCLEOTIDE SEQUENCE [LARGE SCALE GENOMIC DNA]</scope>
    <source>
        <strain evidence="1 2">OD-Hann</strain>
    </source>
</reference>
<evidence type="ECO:0000313" key="2">
    <source>
        <dbReference type="Proteomes" id="UP000053660"/>
    </source>
</evidence>
<accession>A0A0B1SZG7</accession>
<protein>
    <submittedName>
        <fullName evidence="1">Uncharacterized protein</fullName>
    </submittedName>
</protein>
<proteinExistence type="predicted"/>
<sequence length="75" mass="8619">MVLPVFQQRRADKNKEFGKLRTGKDDTGPKRHVQVSNFSSVATKEKLISDTLAIFASVLFRKLRCSSFYSRDYGF</sequence>